<comment type="caution">
    <text evidence="1">The sequence shown here is derived from an EMBL/GenBank/DDBJ whole genome shotgun (WGS) entry which is preliminary data.</text>
</comment>
<dbReference type="InterPro" id="IPR023214">
    <property type="entry name" value="HAD_sf"/>
</dbReference>
<organism evidence="1 2">
    <name type="scientific">Candidatus Woesebacteria bacterium RIFCSPLOWO2_01_FULL_39_21</name>
    <dbReference type="NCBI Taxonomy" id="1802519"/>
    <lineage>
        <taxon>Bacteria</taxon>
        <taxon>Candidatus Woeseibacteriota</taxon>
    </lineage>
</organism>
<evidence type="ECO:0000313" key="2">
    <source>
        <dbReference type="Proteomes" id="UP000177082"/>
    </source>
</evidence>
<dbReference type="STRING" id="1802519.A2961_00800"/>
<accession>A0A1F8BNK7</accession>
<protein>
    <submittedName>
        <fullName evidence="1">Uncharacterized protein</fullName>
    </submittedName>
</protein>
<dbReference type="CDD" id="cd01427">
    <property type="entry name" value="HAD_like"/>
    <property type="match status" value="1"/>
</dbReference>
<dbReference type="AlphaFoldDB" id="A0A1F8BNK7"/>
<gene>
    <name evidence="1" type="ORF">A2961_00800</name>
</gene>
<dbReference type="InterPro" id="IPR036412">
    <property type="entry name" value="HAD-like_sf"/>
</dbReference>
<dbReference type="SUPFAM" id="SSF56784">
    <property type="entry name" value="HAD-like"/>
    <property type="match status" value="1"/>
</dbReference>
<sequence>MFGSERLQIIDLLKEGFARRGTKKFVTDVDDTILDMSLVYRTKMKEFAAVISGFANTDQEEVFSLLVDALNGLRRDYNVHPTIMQEAARVVALKYGLRYYADERVVVATDRLMTIYEAAPPVFDGVHEALQAIKATGIEVFAVSNADPSWTRNIKLPQNGLCDIFGDNVYCIPPYEFKDVQGWLRAFDCLGISPNEALCVEDNWRSGIAPLRQIGVPDRNLIRVKTDYDYANHGKIDGIEEVEMFKDIVGTIIKV</sequence>
<reference evidence="1 2" key="1">
    <citation type="journal article" date="2016" name="Nat. Commun.">
        <title>Thousands of microbial genomes shed light on interconnected biogeochemical processes in an aquifer system.</title>
        <authorList>
            <person name="Anantharaman K."/>
            <person name="Brown C.T."/>
            <person name="Hug L.A."/>
            <person name="Sharon I."/>
            <person name="Castelle C.J."/>
            <person name="Probst A.J."/>
            <person name="Thomas B.C."/>
            <person name="Singh A."/>
            <person name="Wilkins M.J."/>
            <person name="Karaoz U."/>
            <person name="Brodie E.L."/>
            <person name="Williams K.H."/>
            <person name="Hubbard S.S."/>
            <person name="Banfield J.F."/>
        </authorList>
    </citation>
    <scope>NUCLEOTIDE SEQUENCE [LARGE SCALE GENOMIC DNA]</scope>
</reference>
<evidence type="ECO:0000313" key="1">
    <source>
        <dbReference type="EMBL" id="OGM65219.1"/>
    </source>
</evidence>
<dbReference type="Gene3D" id="3.40.50.1000">
    <property type="entry name" value="HAD superfamily/HAD-like"/>
    <property type="match status" value="1"/>
</dbReference>
<name>A0A1F8BNK7_9BACT</name>
<proteinExistence type="predicted"/>
<dbReference type="EMBL" id="MGHF01000002">
    <property type="protein sequence ID" value="OGM65219.1"/>
    <property type="molecule type" value="Genomic_DNA"/>
</dbReference>
<dbReference type="Proteomes" id="UP000177082">
    <property type="component" value="Unassembled WGS sequence"/>
</dbReference>
<dbReference type="Pfam" id="PF00702">
    <property type="entry name" value="Hydrolase"/>
    <property type="match status" value="1"/>
</dbReference>